<dbReference type="RefSeq" id="WP_025387277.1">
    <property type="nucleotide sequence ID" value="NZ_CP004350.1"/>
</dbReference>
<dbReference type="SUPFAM" id="SSF52467">
    <property type="entry name" value="DHS-like NAD/FAD-binding domain"/>
    <property type="match status" value="1"/>
</dbReference>
<accession>A0ABN4CB20</accession>
<evidence type="ECO:0008006" key="3">
    <source>
        <dbReference type="Google" id="ProtNLM"/>
    </source>
</evidence>
<evidence type="ECO:0000313" key="1">
    <source>
        <dbReference type="EMBL" id="AHI19516.1"/>
    </source>
</evidence>
<dbReference type="Proteomes" id="UP000019226">
    <property type="component" value="Chromosome"/>
</dbReference>
<name>A0ABN4CB20_9CORY</name>
<dbReference type="GeneID" id="82877103"/>
<organism evidence="1 2">
    <name type="scientific">Corynebacterium casei LMG S-19264</name>
    <dbReference type="NCBI Taxonomy" id="1285583"/>
    <lineage>
        <taxon>Bacteria</taxon>
        <taxon>Bacillati</taxon>
        <taxon>Actinomycetota</taxon>
        <taxon>Actinomycetes</taxon>
        <taxon>Mycobacteriales</taxon>
        <taxon>Corynebacteriaceae</taxon>
        <taxon>Corynebacterium</taxon>
    </lineage>
</organism>
<reference evidence="2" key="1">
    <citation type="submission" date="2013-02" db="EMBL/GenBank/DDBJ databases">
        <title>The complete genome sequence of Corynebacterium casei LMG S-19264 (=DSM 44701).</title>
        <authorList>
            <person name="Ruckert C."/>
            <person name="Albersmeier A."/>
            <person name="Kalinowski J."/>
        </authorList>
    </citation>
    <scope>NUCLEOTIDE SEQUENCE [LARGE SCALE GENOMIC DNA]</scope>
    <source>
        <strain evidence="2">LMG S-19264</strain>
    </source>
</reference>
<keyword evidence="2" id="KW-1185">Reference proteome</keyword>
<gene>
    <name evidence="1" type="ORF">CCASEI_04690</name>
</gene>
<proteinExistence type="predicted"/>
<sequence>MSAPDITAETMGQFRDSGVEKHSTILLGAGASITSGLPSWDDFAIRLLVSSGSVDEDSAELLLKRQDPIIAVEAARTGGELEWGQQLRDALYTGVKPLNSLSPSPLHLAAVGHYLERQDSSSLVTLNFDVLLESVLEIETDGEPNSVTNSAERIGQHSVHHLHGIITPDRTEDVVLTLNDFTTLIEQQDSWQVNFLNSAVSKGSLIIAGTSYRDPDLRQWLHAALKNNPKNHKAFVLLAREGFDVSKTGFEKLERALSNQWSAIGLHPVLMQDHTDAAQIIRELDYVKRDDYISPQERCRLIWEAHVRNFDELQAQYVHELSKNTEMLKQVFNVEKLDLTIWLSNGDGGLVRWASQDRTYRTLDALRVVQTGHDSPWIAGQALAKDDQVVRDLTQHPTRRWKSVVAFPLPVAHPQLPMVSSAVITVGLPIEQQGYEGDSEIWADVVGEIANEWAFRLYKSVYSDDEA</sequence>
<evidence type="ECO:0000313" key="2">
    <source>
        <dbReference type="Proteomes" id="UP000019226"/>
    </source>
</evidence>
<dbReference type="Pfam" id="PF13289">
    <property type="entry name" value="SIR2_2"/>
    <property type="match status" value="1"/>
</dbReference>
<dbReference type="EMBL" id="CP004350">
    <property type="protein sequence ID" value="AHI19516.1"/>
    <property type="molecule type" value="Genomic_DNA"/>
</dbReference>
<dbReference type="InterPro" id="IPR029035">
    <property type="entry name" value="DHS-like_NAD/FAD-binding_dom"/>
</dbReference>
<protein>
    <recommendedName>
        <fullName evidence="3">SIR2-like domain-containing protein</fullName>
    </recommendedName>
</protein>